<proteinExistence type="predicted"/>
<keyword evidence="1" id="KW-0732">Signal</keyword>
<evidence type="ECO:0000256" key="1">
    <source>
        <dbReference type="SAM" id="SignalP"/>
    </source>
</evidence>
<organism evidence="2 3">
    <name type="scientific">Talaromyces proteolyticus</name>
    <dbReference type="NCBI Taxonomy" id="1131652"/>
    <lineage>
        <taxon>Eukaryota</taxon>
        <taxon>Fungi</taxon>
        <taxon>Dikarya</taxon>
        <taxon>Ascomycota</taxon>
        <taxon>Pezizomycotina</taxon>
        <taxon>Eurotiomycetes</taxon>
        <taxon>Eurotiomycetidae</taxon>
        <taxon>Eurotiales</taxon>
        <taxon>Trichocomaceae</taxon>
        <taxon>Talaromyces</taxon>
        <taxon>Talaromyces sect. Bacilispori</taxon>
    </lineage>
</organism>
<reference evidence="2" key="1">
    <citation type="submission" date="2021-12" db="EMBL/GenBank/DDBJ databases">
        <title>Convergent genome expansion in fungi linked to evolution of root-endophyte symbiosis.</title>
        <authorList>
            <consortium name="DOE Joint Genome Institute"/>
            <person name="Ke Y.-H."/>
            <person name="Bonito G."/>
            <person name="Liao H.-L."/>
            <person name="Looney B."/>
            <person name="Rojas-Flechas A."/>
            <person name="Nash J."/>
            <person name="Hameed K."/>
            <person name="Schadt C."/>
            <person name="Martin F."/>
            <person name="Crous P.W."/>
            <person name="Miettinen O."/>
            <person name="Magnuson J.K."/>
            <person name="Labbe J."/>
            <person name="Jacobson D."/>
            <person name="Doktycz M.J."/>
            <person name="Veneault-Fourrey C."/>
            <person name="Kuo A."/>
            <person name="Mondo S."/>
            <person name="Calhoun S."/>
            <person name="Riley R."/>
            <person name="Ohm R."/>
            <person name="LaButti K."/>
            <person name="Andreopoulos B."/>
            <person name="Pangilinan J."/>
            <person name="Nolan M."/>
            <person name="Tritt A."/>
            <person name="Clum A."/>
            <person name="Lipzen A."/>
            <person name="Daum C."/>
            <person name="Barry K."/>
            <person name="Grigoriev I.V."/>
            <person name="Vilgalys R."/>
        </authorList>
    </citation>
    <scope>NUCLEOTIDE SEQUENCE</scope>
    <source>
        <strain evidence="2">PMI_201</strain>
    </source>
</reference>
<dbReference type="EMBL" id="JAJTJA010000002">
    <property type="protein sequence ID" value="KAH8703202.1"/>
    <property type="molecule type" value="Genomic_DNA"/>
</dbReference>
<dbReference type="AlphaFoldDB" id="A0AAD4Q217"/>
<comment type="caution">
    <text evidence="2">The sequence shown here is derived from an EMBL/GenBank/DDBJ whole genome shotgun (WGS) entry which is preliminary data.</text>
</comment>
<dbReference type="PANTHER" id="PTHR36195:SF7">
    <property type="entry name" value="SECRETED THAUMATIN-LIKE PROTEIN CETA"/>
    <property type="match status" value="1"/>
</dbReference>
<gene>
    <name evidence="2" type="ORF">BGW36DRAFT_83896</name>
</gene>
<dbReference type="Pfam" id="PF04681">
    <property type="entry name" value="Bys1"/>
    <property type="match status" value="1"/>
</dbReference>
<dbReference type="GeneID" id="70252917"/>
<feature type="signal peptide" evidence="1">
    <location>
        <begin position="1"/>
        <end position="19"/>
    </location>
</feature>
<dbReference type="InterPro" id="IPR006771">
    <property type="entry name" value="CetA-like"/>
</dbReference>
<keyword evidence="3" id="KW-1185">Reference proteome</keyword>
<name>A0AAD4Q217_9EURO</name>
<dbReference type="RefSeq" id="XP_046076220.1">
    <property type="nucleotide sequence ID" value="XM_046222631.1"/>
</dbReference>
<dbReference type="Proteomes" id="UP001201262">
    <property type="component" value="Unassembled WGS sequence"/>
</dbReference>
<sequence length="143" mass="15017">MMFTNAFGLLASFGALAAALPTALEQRDTNSTGGGVEIINNMGKNIYLCEPWKTNSNGGGISIKLSTTPDQADVLQYEYTLSAPTIFWDLSCINDNGACPSATCKPGDTACADAYLFPTDDHATHGCPDTVQMTLNLGPSSAE</sequence>
<dbReference type="PANTHER" id="PTHR36195">
    <property type="entry name" value="DOMAIN PROTEIN, PUTATIVE (AFU_ORTHOLOGUE AFUA_5G01990)-RELATED-RELATED"/>
    <property type="match status" value="1"/>
</dbReference>
<evidence type="ECO:0000313" key="3">
    <source>
        <dbReference type="Proteomes" id="UP001201262"/>
    </source>
</evidence>
<protein>
    <submittedName>
        <fullName evidence="2">Uncharacterized protein</fullName>
    </submittedName>
</protein>
<feature type="chain" id="PRO_5042049510" evidence="1">
    <location>
        <begin position="20"/>
        <end position="143"/>
    </location>
</feature>
<evidence type="ECO:0000313" key="2">
    <source>
        <dbReference type="EMBL" id="KAH8703202.1"/>
    </source>
</evidence>
<accession>A0AAD4Q217</accession>